<keyword evidence="2" id="KW-1185">Reference proteome</keyword>
<organism evidence="1 2">
    <name type="scientific">Phocaeicola barnesiae</name>
    <dbReference type="NCBI Taxonomy" id="376804"/>
    <lineage>
        <taxon>Bacteria</taxon>
        <taxon>Pseudomonadati</taxon>
        <taxon>Bacteroidota</taxon>
        <taxon>Bacteroidia</taxon>
        <taxon>Bacteroidales</taxon>
        <taxon>Bacteroidaceae</taxon>
        <taxon>Phocaeicola</taxon>
    </lineage>
</organism>
<proteinExistence type="predicted"/>
<evidence type="ECO:0000313" key="1">
    <source>
        <dbReference type="EMBL" id="MCR8875266.1"/>
    </source>
</evidence>
<dbReference type="EMBL" id="JANRHJ010000025">
    <property type="protein sequence ID" value="MCR8875266.1"/>
    <property type="molecule type" value="Genomic_DNA"/>
</dbReference>
<dbReference type="InterPro" id="IPR024353">
    <property type="entry name" value="DUF3871"/>
</dbReference>
<sequence length="333" mass="37906">MVQNHSSFREEAEYVPFEEVREEEKVSIKSNVNFLEANTSEISIEELTTQCVVPTWANQELTISHQDFIHTVHEAAHTMFSGETICEPAIRVSHIVRGRVPSALGKKASELLESEKTQFYQRLAFAFTIPTIHEKVNGQKLELCIGGVRNYSDLNLYRANKGLEKFSVFIGWRVNVCSNQVLTGDGVKLQLEVMNLNDLYRAVLELFYNFNPAREIHLMQTLSQSYLTETQFAQIVGRMRLYQALPNGYQRAVPRLLITDSQINNVCRDYFTNPNFGAKGNTISMFDFHNLLTEANKSSYIDTYLQRAVNATEVAVGINNALHGDTKYAWFLG</sequence>
<protein>
    <submittedName>
        <fullName evidence="1">DUF3871 family protein</fullName>
    </submittedName>
</protein>
<evidence type="ECO:0000313" key="2">
    <source>
        <dbReference type="Proteomes" id="UP001204579"/>
    </source>
</evidence>
<gene>
    <name evidence="1" type="ORF">NW209_14840</name>
</gene>
<reference evidence="1 2" key="1">
    <citation type="submission" date="2022-08" db="EMBL/GenBank/DDBJ databases">
        <authorList>
            <person name="Zeman M."/>
            <person name="Kubasova T."/>
        </authorList>
    </citation>
    <scope>NUCLEOTIDE SEQUENCE [LARGE SCALE GENOMIC DNA]</scope>
    <source>
        <strain evidence="1 2">ET62</strain>
    </source>
</reference>
<dbReference type="Pfam" id="PF12987">
    <property type="entry name" value="DUF3871"/>
    <property type="match status" value="1"/>
</dbReference>
<accession>A0AAW5N452</accession>
<dbReference type="AlphaFoldDB" id="A0AAW5N452"/>
<name>A0AAW5N452_9BACT</name>
<dbReference type="Proteomes" id="UP001204579">
    <property type="component" value="Unassembled WGS sequence"/>
</dbReference>
<comment type="caution">
    <text evidence="1">The sequence shown here is derived from an EMBL/GenBank/DDBJ whole genome shotgun (WGS) entry which is preliminary data.</text>
</comment>